<gene>
    <name evidence="2" type="ORF">AFR_32805</name>
</gene>
<dbReference type="PATRIC" id="fig|1246995.3.peg.6639"/>
<reference evidence="2 3" key="1">
    <citation type="journal article" date="2014" name="J. Biotechnol.">
        <title>Complete genome sequence of the actinobacterium Actinoplanes friuliensis HAG 010964, producer of the lipopeptide antibiotic friulimycin.</title>
        <authorList>
            <person name="Ruckert C."/>
            <person name="Szczepanowski R."/>
            <person name="Albersmeier A."/>
            <person name="Goesmann A."/>
            <person name="Fischer N."/>
            <person name="Steinkamper A."/>
            <person name="Puhler A."/>
            <person name="Biener R."/>
            <person name="Schwartz D."/>
            <person name="Kalinowski J."/>
        </authorList>
    </citation>
    <scope>NUCLEOTIDE SEQUENCE [LARGE SCALE GENOMIC DNA]</scope>
    <source>
        <strain evidence="2 3">DSM 7358</strain>
    </source>
</reference>
<keyword evidence="1" id="KW-1133">Transmembrane helix</keyword>
<keyword evidence="3" id="KW-1185">Reference proteome</keyword>
<dbReference type="STRING" id="1246995.AFR_32805"/>
<dbReference type="Proteomes" id="UP000017746">
    <property type="component" value="Chromosome"/>
</dbReference>
<keyword evidence="1" id="KW-0472">Membrane</keyword>
<feature type="transmembrane region" description="Helical" evidence="1">
    <location>
        <begin position="18"/>
        <end position="34"/>
    </location>
</feature>
<name>U5W6N8_9ACTN</name>
<keyword evidence="1" id="KW-0812">Transmembrane</keyword>
<dbReference type="EMBL" id="CP006272">
    <property type="protein sequence ID" value="AGZ44819.1"/>
    <property type="molecule type" value="Genomic_DNA"/>
</dbReference>
<accession>U5W6N8</accession>
<dbReference type="InterPro" id="IPR014509">
    <property type="entry name" value="YjdF-like"/>
</dbReference>
<proteinExistence type="predicted"/>
<dbReference type="AlphaFoldDB" id="U5W6N8"/>
<protein>
    <recommendedName>
        <fullName evidence="4">DUF2238 domain-containing protein</fullName>
    </recommendedName>
</protein>
<evidence type="ECO:0000256" key="1">
    <source>
        <dbReference type="SAM" id="Phobius"/>
    </source>
</evidence>
<dbReference type="eggNOG" id="COG3647">
    <property type="taxonomic scope" value="Bacteria"/>
</dbReference>
<dbReference type="InterPro" id="IPR058534">
    <property type="entry name" value="YjdF"/>
</dbReference>
<evidence type="ECO:0000313" key="2">
    <source>
        <dbReference type="EMBL" id="AGZ44819.1"/>
    </source>
</evidence>
<organism evidence="2 3">
    <name type="scientific">Actinoplanes friuliensis DSM 7358</name>
    <dbReference type="NCBI Taxonomy" id="1246995"/>
    <lineage>
        <taxon>Bacteria</taxon>
        <taxon>Bacillati</taxon>
        <taxon>Actinomycetota</taxon>
        <taxon>Actinomycetes</taxon>
        <taxon>Micromonosporales</taxon>
        <taxon>Micromonosporaceae</taxon>
        <taxon>Actinoplanes</taxon>
    </lineage>
</organism>
<feature type="transmembrane region" description="Helical" evidence="1">
    <location>
        <begin position="46"/>
        <end position="63"/>
    </location>
</feature>
<evidence type="ECO:0000313" key="3">
    <source>
        <dbReference type="Proteomes" id="UP000017746"/>
    </source>
</evidence>
<dbReference type="Pfam" id="PF09997">
    <property type="entry name" value="DUF2238"/>
    <property type="match status" value="1"/>
</dbReference>
<dbReference type="HOGENOM" id="CLU_087528_1_0_11"/>
<dbReference type="KEGG" id="afs:AFR_32805"/>
<sequence>MLVLGATWWRPIYPVEQALHHSLTVAGVIALVLVQRRRLLPYSSFLLILIFLTLHSVAARWIYSFVPYDDWTQALFGMRLSEVLGWERNHFDRLVHLSYGLCFGPVLFRRLLDAGLRVRWAAPTAVELVLSTSAVYELFEWAIAMTLAPGAAEAYNGQQGDMWDAHKDMALATGGAVLAVTIAVLLLRRRSGPAVTDRIRPPTVIDT</sequence>
<evidence type="ECO:0008006" key="4">
    <source>
        <dbReference type="Google" id="ProtNLM"/>
    </source>
</evidence>
<dbReference type="PIRSF" id="PIRSF020606">
    <property type="entry name" value="UCP020606"/>
    <property type="match status" value="1"/>
</dbReference>
<feature type="transmembrane region" description="Helical" evidence="1">
    <location>
        <begin position="169"/>
        <end position="187"/>
    </location>
</feature>